<dbReference type="GO" id="GO:0000001">
    <property type="term" value="P:mitochondrion inheritance"/>
    <property type="evidence" value="ECO:0007669"/>
    <property type="project" value="InterPro"/>
</dbReference>
<evidence type="ECO:0000256" key="9">
    <source>
        <dbReference type="ARBA" id="ARBA00025191"/>
    </source>
</evidence>
<dbReference type="PANTHER" id="PTHR31068:SF0">
    <property type="entry name" value="MITOCHONDRIAL DISTRIBUTION AND MORPHOLOGY PROTEIN 31"/>
    <property type="match status" value="1"/>
</dbReference>
<dbReference type="EMBL" id="JADGJH010000086">
    <property type="protein sequence ID" value="KAJ3138797.1"/>
    <property type="molecule type" value="Genomic_DNA"/>
</dbReference>
<accession>A0AAD5T949</accession>
<gene>
    <name evidence="10" type="primary">MDM31</name>
    <name evidence="10" type="ORF">HK100_012257</name>
</gene>
<evidence type="ECO:0000256" key="6">
    <source>
        <dbReference type="ARBA" id="ARBA00022989"/>
    </source>
</evidence>
<keyword evidence="7" id="KW-0496">Mitochondrion</keyword>
<evidence type="ECO:0000313" key="10">
    <source>
        <dbReference type="EMBL" id="KAJ3138797.1"/>
    </source>
</evidence>
<keyword evidence="8" id="KW-0472">Membrane</keyword>
<sequence>MTRKWKLDDVAAVFSWFGIGSLLFVVAGTTSAVSLVLVTANSTTLKDYLSEQISVYLSRVTGFEVSFESAVVPNWKDGTIRLTNVSILCTGDTWSRRVLAQRIKDAPSASSRTIHAEDDESTVQPEKSLSTSTSDIDLNWTYWDLHVHTIDVSLSLWRYWQGLGLVSACKMSGVRGVADRMHIVWPPGWTPTRREPTPADFSMDEFVVEDLLVTVKNPEGSRPYNVSVYSARLGLFRQQWMLYDIMCAESIVGAFDNCLFSVRKWKVGGNNNGQLQVDPKNLGAEMSHCKINGLPIEHFSSTVTGPFSWITNGSIDIDFHFLFPQHQDDQIFAQIRQEFDQVKYIAMDKLEELRERYQKSGVIVSSDEKAEAKLKRTGGVLSQSGITDSGMRALMKENVVSSTNPLRTLRPLKMTTPKKVRDERTGVEYIEADAEAEEDNQLIETYEPRQYPSRYTVGQNQMSPEFKPSVEDTAGINESGAPQLLFMHWAICLNDLKASVPLSTPHISYMNNALIRPIVGYMNSHRVRIPLTFEARTELTNFDGSWDFFSAGLIDIAAEEIGRALTLLVLDERERTRHLKRIGLWSIQNATKNLMEVVDFIRGVHIPQRAFL</sequence>
<comment type="function">
    <text evidence="9">Involved in the organization of the mitochondrial membranes and the global structure of the mitochondria. Also required for mitochondrial distribution and mobility as well as for the maintenance of mitochondrial DNA nucleoids structures.</text>
</comment>
<keyword evidence="5" id="KW-0809">Transit peptide</keyword>
<dbReference type="GO" id="GO:0007005">
    <property type="term" value="P:mitochondrion organization"/>
    <property type="evidence" value="ECO:0007669"/>
    <property type="project" value="InterPro"/>
</dbReference>
<keyword evidence="11" id="KW-1185">Reference proteome</keyword>
<evidence type="ECO:0000256" key="1">
    <source>
        <dbReference type="ARBA" id="ARBA00004273"/>
    </source>
</evidence>
<keyword evidence="6" id="KW-1133">Transmembrane helix</keyword>
<evidence type="ECO:0000256" key="7">
    <source>
        <dbReference type="ARBA" id="ARBA00023128"/>
    </source>
</evidence>
<protein>
    <submittedName>
        <fullName evidence="10">Mitochondrial distribution and morphology protein 31, mitochondrial</fullName>
    </submittedName>
</protein>
<keyword evidence="4" id="KW-0999">Mitochondrion inner membrane</keyword>
<reference evidence="10" key="1">
    <citation type="submission" date="2020-05" db="EMBL/GenBank/DDBJ databases">
        <title>Phylogenomic resolution of chytrid fungi.</title>
        <authorList>
            <person name="Stajich J.E."/>
            <person name="Amses K."/>
            <person name="Simmons R."/>
            <person name="Seto K."/>
            <person name="Myers J."/>
            <person name="Bonds A."/>
            <person name="Quandt C.A."/>
            <person name="Barry K."/>
            <person name="Liu P."/>
            <person name="Grigoriev I."/>
            <person name="Longcore J.E."/>
            <person name="James T.Y."/>
        </authorList>
    </citation>
    <scope>NUCLEOTIDE SEQUENCE</scope>
    <source>
        <strain evidence="10">JEL0513</strain>
    </source>
</reference>
<comment type="subcellular location">
    <subcellularLocation>
        <location evidence="1">Mitochondrion inner membrane</location>
    </subcellularLocation>
</comment>
<evidence type="ECO:0000256" key="2">
    <source>
        <dbReference type="ARBA" id="ARBA00005687"/>
    </source>
</evidence>
<comment type="caution">
    <text evidence="10">The sequence shown here is derived from an EMBL/GenBank/DDBJ whole genome shotgun (WGS) entry which is preliminary data.</text>
</comment>
<dbReference type="AlphaFoldDB" id="A0AAD5T949"/>
<dbReference type="GO" id="GO:0005743">
    <property type="term" value="C:mitochondrial inner membrane"/>
    <property type="evidence" value="ECO:0007669"/>
    <property type="project" value="UniProtKB-SubCell"/>
</dbReference>
<evidence type="ECO:0000256" key="4">
    <source>
        <dbReference type="ARBA" id="ARBA00022792"/>
    </source>
</evidence>
<dbReference type="Pfam" id="PF08118">
    <property type="entry name" value="MDM31_MDM32"/>
    <property type="match status" value="1"/>
</dbReference>
<evidence type="ECO:0000256" key="8">
    <source>
        <dbReference type="ARBA" id="ARBA00023136"/>
    </source>
</evidence>
<keyword evidence="3" id="KW-0812">Transmembrane</keyword>
<dbReference type="Proteomes" id="UP001211907">
    <property type="component" value="Unassembled WGS sequence"/>
</dbReference>
<organism evidence="10 11">
    <name type="scientific">Physocladia obscura</name>
    <dbReference type="NCBI Taxonomy" id="109957"/>
    <lineage>
        <taxon>Eukaryota</taxon>
        <taxon>Fungi</taxon>
        <taxon>Fungi incertae sedis</taxon>
        <taxon>Chytridiomycota</taxon>
        <taxon>Chytridiomycota incertae sedis</taxon>
        <taxon>Chytridiomycetes</taxon>
        <taxon>Chytridiales</taxon>
        <taxon>Chytriomycetaceae</taxon>
        <taxon>Physocladia</taxon>
    </lineage>
</organism>
<name>A0AAD5T949_9FUNG</name>
<dbReference type="InterPro" id="IPR012571">
    <property type="entry name" value="Mdm31/Mdm32"/>
</dbReference>
<dbReference type="PANTHER" id="PTHR31068">
    <property type="entry name" value="MITOCHONDRIAL DISTRIBUTION AND MORPHOLOGY PROTEIN 31"/>
    <property type="match status" value="1"/>
</dbReference>
<comment type="similarity">
    <text evidence="2">Belongs to the MDM31/MDM32 family.</text>
</comment>
<evidence type="ECO:0000256" key="3">
    <source>
        <dbReference type="ARBA" id="ARBA00022692"/>
    </source>
</evidence>
<proteinExistence type="inferred from homology"/>
<evidence type="ECO:0000256" key="5">
    <source>
        <dbReference type="ARBA" id="ARBA00022946"/>
    </source>
</evidence>
<evidence type="ECO:0000313" key="11">
    <source>
        <dbReference type="Proteomes" id="UP001211907"/>
    </source>
</evidence>